<dbReference type="Proteomes" id="UP000614996">
    <property type="component" value="Unassembled WGS sequence"/>
</dbReference>
<feature type="transmembrane region" description="Helical" evidence="2">
    <location>
        <begin position="71"/>
        <end position="89"/>
    </location>
</feature>
<keyword evidence="4" id="KW-1185">Reference proteome</keyword>
<evidence type="ECO:0000313" key="4">
    <source>
        <dbReference type="Proteomes" id="UP000614996"/>
    </source>
</evidence>
<sequence length="104" mass="11353">MNTHHTPPAPLARPRIRHHHRPRPAAPQARRARIAVVTALAALWLLLPARCRANWRLLHRRPDAGAETTEVVIGIALAAAAALTVWHFLGPKLLAIAQNAMSGL</sequence>
<feature type="compositionally biased region" description="Basic residues" evidence="1">
    <location>
        <begin position="14"/>
        <end position="23"/>
    </location>
</feature>
<accession>A0A8J4EPT8</accession>
<keyword evidence="2" id="KW-1133">Transmembrane helix</keyword>
<name>A0A8J4EPT8_9ACTN</name>
<reference evidence="4" key="1">
    <citation type="journal article" date="2021" name="Int. J. Syst. Evol. Microbiol.">
        <title>Actinocatenispora comari sp. nov., an endophytic actinomycete isolated from aerial parts of Comarum salesowianum.</title>
        <authorList>
            <person name="Oyunbileg N."/>
            <person name="Iizaka Y."/>
            <person name="Hamada M."/>
            <person name="Davaapurev B.O."/>
            <person name="Fukumoto A."/>
            <person name="Tsetseg B."/>
            <person name="Kato F."/>
            <person name="Tamura T."/>
            <person name="Batkhuu J."/>
            <person name="Anzai Y."/>
        </authorList>
    </citation>
    <scope>NUCLEOTIDE SEQUENCE [LARGE SCALE GENOMIC DNA]</scope>
    <source>
        <strain evidence="4">NUM-2625</strain>
    </source>
</reference>
<keyword evidence="2" id="KW-0472">Membrane</keyword>
<evidence type="ECO:0000256" key="2">
    <source>
        <dbReference type="SAM" id="Phobius"/>
    </source>
</evidence>
<proteinExistence type="predicted"/>
<dbReference type="AlphaFoldDB" id="A0A8J4EPT8"/>
<gene>
    <name evidence="3" type="ORF">NUM_43330</name>
</gene>
<comment type="caution">
    <text evidence="3">The sequence shown here is derived from an EMBL/GenBank/DDBJ whole genome shotgun (WGS) entry which is preliminary data.</text>
</comment>
<evidence type="ECO:0000256" key="1">
    <source>
        <dbReference type="SAM" id="MobiDB-lite"/>
    </source>
</evidence>
<keyword evidence="2" id="KW-0812">Transmembrane</keyword>
<feature type="region of interest" description="Disordered" evidence="1">
    <location>
        <begin position="1"/>
        <end position="28"/>
    </location>
</feature>
<protein>
    <submittedName>
        <fullName evidence="3">Uncharacterized protein</fullName>
    </submittedName>
</protein>
<evidence type="ECO:0000313" key="3">
    <source>
        <dbReference type="EMBL" id="GIL29079.1"/>
    </source>
</evidence>
<organism evidence="3 4">
    <name type="scientific">Actinocatenispora comari</name>
    <dbReference type="NCBI Taxonomy" id="2807577"/>
    <lineage>
        <taxon>Bacteria</taxon>
        <taxon>Bacillati</taxon>
        <taxon>Actinomycetota</taxon>
        <taxon>Actinomycetes</taxon>
        <taxon>Micromonosporales</taxon>
        <taxon>Micromonosporaceae</taxon>
        <taxon>Actinocatenispora</taxon>
    </lineage>
</organism>
<dbReference type="EMBL" id="BOPO01000084">
    <property type="protein sequence ID" value="GIL29079.1"/>
    <property type="molecule type" value="Genomic_DNA"/>
</dbReference>